<dbReference type="SUPFAM" id="SSF51905">
    <property type="entry name" value="FAD/NAD(P)-binding domain"/>
    <property type="match status" value="1"/>
</dbReference>
<evidence type="ECO:0000256" key="5">
    <source>
        <dbReference type="ARBA" id="ARBA00023221"/>
    </source>
</evidence>
<keyword evidence="12" id="KW-1185">Reference proteome</keyword>
<dbReference type="EMBL" id="JACHMH010000001">
    <property type="protein sequence ID" value="MBB4682479.1"/>
    <property type="molecule type" value="Genomic_DNA"/>
</dbReference>
<dbReference type="Proteomes" id="UP000533598">
    <property type="component" value="Unassembled WGS sequence"/>
</dbReference>
<dbReference type="NCBIfam" id="NF005882">
    <property type="entry name" value="PRK07843.1"/>
    <property type="match status" value="1"/>
</dbReference>
<evidence type="ECO:0000256" key="8">
    <source>
        <dbReference type="ARBA" id="ARBA00066536"/>
    </source>
</evidence>
<evidence type="ECO:0000256" key="7">
    <source>
        <dbReference type="ARBA" id="ARBA00061147"/>
    </source>
</evidence>
<dbReference type="Pfam" id="PF00890">
    <property type="entry name" value="FAD_binding_2"/>
    <property type="match status" value="1"/>
</dbReference>
<organism evidence="11 12">
    <name type="scientific">Crossiella cryophila</name>
    <dbReference type="NCBI Taxonomy" id="43355"/>
    <lineage>
        <taxon>Bacteria</taxon>
        <taxon>Bacillati</taxon>
        <taxon>Actinomycetota</taxon>
        <taxon>Actinomycetes</taxon>
        <taxon>Pseudonocardiales</taxon>
        <taxon>Pseudonocardiaceae</taxon>
        <taxon>Crossiella</taxon>
    </lineage>
</organism>
<gene>
    <name evidence="11" type="ORF">HNR67_008597</name>
</gene>
<sequence>MAEFDVVVVGAGAAGMTAALTAAKRGLRTVVLEKAAVFGGSMARSGAAIWIPNNEVLLAAGVPDTPEKAATYLAHVVGDIPIERQRAYLSNGPAMLSFLQRNSPLKFTWMEGYSDYYPEFPGGIPAGRSIEPQMIDGRILGAELANLNPPYMATPPATVVYGVDYKWLTLIARHPRGVATASTMVARGIAAGLAGQKPLTMGGALAGGLRAGLMTAGVPVWLNTPLVDLLVENGRVTGVIAQQNGAQIQVRARRGVIVGSGGFEHNERMRKEYQEEPIGTSWSVGAKANTGAGIEAGQRIGAATDLLDDAWWGPAIPLPEGPYFCLSERTLPGCILVNGAGKRFVNEAAPYSDVVHVMYEKDQPGASHIPAWLITDQQYRNRYLFKDIAPLLPLPQAWFDSGAMAKADSIESLAARIGIQPVLLRETVDRFNGFARAGRDLDFKRGDSAYDHYYADPTNTPNACLAPISQGPFYAMKIVPGDLGTKGGMRTDARSRVLRPDGSVIPGLWASGNCTSAVMGRSYAGAGSTLGPAMTFGYIAAHDLADTPAR</sequence>
<dbReference type="InterPro" id="IPR027477">
    <property type="entry name" value="Succ_DH/fumarate_Rdtase_cat_sf"/>
</dbReference>
<evidence type="ECO:0000256" key="2">
    <source>
        <dbReference type="ARBA" id="ARBA00022630"/>
    </source>
</evidence>
<evidence type="ECO:0000256" key="4">
    <source>
        <dbReference type="ARBA" id="ARBA00023002"/>
    </source>
</evidence>
<evidence type="ECO:0000259" key="10">
    <source>
        <dbReference type="Pfam" id="PF00890"/>
    </source>
</evidence>
<dbReference type="Gene3D" id="3.50.50.60">
    <property type="entry name" value="FAD/NAD(P)-binding domain"/>
    <property type="match status" value="2"/>
</dbReference>
<keyword evidence="5" id="KW-0753">Steroid metabolism</keyword>
<evidence type="ECO:0000313" key="12">
    <source>
        <dbReference type="Proteomes" id="UP000533598"/>
    </source>
</evidence>
<name>A0A7W7G0Q9_9PSEU</name>
<evidence type="ECO:0000256" key="6">
    <source>
        <dbReference type="ARBA" id="ARBA00051951"/>
    </source>
</evidence>
<dbReference type="SUPFAM" id="SSF56425">
    <property type="entry name" value="Succinate dehydrogenase/fumarate reductase flavoprotein, catalytic domain"/>
    <property type="match status" value="1"/>
</dbReference>
<dbReference type="EC" id="1.3.99.4" evidence="8"/>
<dbReference type="InterPro" id="IPR036188">
    <property type="entry name" value="FAD/NAD-bd_sf"/>
</dbReference>
<dbReference type="RefSeq" id="WP_185009819.1">
    <property type="nucleotide sequence ID" value="NZ_BAAAUI010000007.1"/>
</dbReference>
<keyword evidence="4 11" id="KW-0560">Oxidoreductase</keyword>
<accession>A0A7W7G0Q9</accession>
<keyword evidence="2" id="KW-0285">Flavoprotein</keyword>
<keyword evidence="3" id="KW-0274">FAD</keyword>
<dbReference type="GO" id="GO:0047571">
    <property type="term" value="F:3-oxosteroid 1-dehydrogenase activity"/>
    <property type="evidence" value="ECO:0007669"/>
    <property type="project" value="UniProtKB-EC"/>
</dbReference>
<comment type="cofactor">
    <cofactor evidence="1">
        <name>FAD</name>
        <dbReference type="ChEBI" id="CHEBI:57692"/>
    </cofactor>
</comment>
<dbReference type="GO" id="GO:0008202">
    <property type="term" value="P:steroid metabolic process"/>
    <property type="evidence" value="ECO:0007669"/>
    <property type="project" value="UniProtKB-KW"/>
</dbReference>
<comment type="catalytic activity">
    <reaction evidence="6">
        <text>a 3-oxosteroid + A = a 3-oxo-Delta(1)-steroid + AH2</text>
        <dbReference type="Rhea" id="RHEA:13329"/>
        <dbReference type="ChEBI" id="CHEBI:13193"/>
        <dbReference type="ChEBI" id="CHEBI:17499"/>
        <dbReference type="ChEBI" id="CHEBI:20156"/>
        <dbReference type="ChEBI" id="CHEBI:47788"/>
        <dbReference type="EC" id="1.3.99.4"/>
    </reaction>
</comment>
<evidence type="ECO:0000256" key="3">
    <source>
        <dbReference type="ARBA" id="ARBA00022827"/>
    </source>
</evidence>
<dbReference type="PANTHER" id="PTHR43400">
    <property type="entry name" value="FUMARATE REDUCTASE"/>
    <property type="match status" value="1"/>
</dbReference>
<dbReference type="InterPro" id="IPR003953">
    <property type="entry name" value="FAD-dep_OxRdtase_2_FAD-bd"/>
</dbReference>
<dbReference type="InterPro" id="IPR050315">
    <property type="entry name" value="FAD-oxidoreductase_2"/>
</dbReference>
<feature type="domain" description="FAD-dependent oxidoreductase 2 FAD-binding" evidence="10">
    <location>
        <begin position="5"/>
        <end position="530"/>
    </location>
</feature>
<keyword evidence="5" id="KW-0443">Lipid metabolism</keyword>
<evidence type="ECO:0000313" key="11">
    <source>
        <dbReference type="EMBL" id="MBB4682479.1"/>
    </source>
</evidence>
<evidence type="ECO:0000256" key="9">
    <source>
        <dbReference type="ARBA" id="ARBA00069709"/>
    </source>
</evidence>
<protein>
    <recommendedName>
        <fullName evidence="9">3-oxosteroid 1-dehydrogenase</fullName>
        <ecNumber evidence="8">1.3.99.4</ecNumber>
    </recommendedName>
</protein>
<comment type="caution">
    <text evidence="11">The sequence shown here is derived from an EMBL/GenBank/DDBJ whole genome shotgun (WGS) entry which is preliminary data.</text>
</comment>
<dbReference type="FunFam" id="3.50.50.60:FF:000208">
    <property type="entry name" value="3-ketosteroid dehydrogenase"/>
    <property type="match status" value="1"/>
</dbReference>
<comment type="similarity">
    <text evidence="7">Belongs to the FAD-dependent oxidoreductase 2 family. 3-oxosteroid dehydrogenase subfamily.</text>
</comment>
<reference evidence="11 12" key="1">
    <citation type="submission" date="2020-08" db="EMBL/GenBank/DDBJ databases">
        <title>Sequencing the genomes of 1000 actinobacteria strains.</title>
        <authorList>
            <person name="Klenk H.-P."/>
        </authorList>
    </citation>
    <scope>NUCLEOTIDE SEQUENCE [LARGE SCALE GENOMIC DNA]</scope>
    <source>
        <strain evidence="11 12">DSM 44230</strain>
    </source>
</reference>
<dbReference type="AlphaFoldDB" id="A0A7W7G0Q9"/>
<evidence type="ECO:0000256" key="1">
    <source>
        <dbReference type="ARBA" id="ARBA00001974"/>
    </source>
</evidence>
<proteinExistence type="inferred from homology"/>
<dbReference type="PANTHER" id="PTHR43400:SF10">
    <property type="entry name" value="3-OXOSTEROID 1-DEHYDROGENASE"/>
    <property type="match status" value="1"/>
</dbReference>